<protein>
    <recommendedName>
        <fullName evidence="3">Lipoprotein</fullName>
    </recommendedName>
</protein>
<accession>A0A2Z5JM69</accession>
<organism evidence="1 2">
    <name type="scientific">Streptomyces atratus</name>
    <dbReference type="NCBI Taxonomy" id="1893"/>
    <lineage>
        <taxon>Bacteria</taxon>
        <taxon>Bacillati</taxon>
        <taxon>Actinomycetota</taxon>
        <taxon>Actinomycetes</taxon>
        <taxon>Kitasatosporales</taxon>
        <taxon>Streptomycetaceae</taxon>
        <taxon>Streptomyces</taxon>
    </lineage>
</organism>
<evidence type="ECO:0000313" key="1">
    <source>
        <dbReference type="EMBL" id="AXE81324.1"/>
    </source>
</evidence>
<dbReference type="Proteomes" id="UP000252698">
    <property type="component" value="Chromosome"/>
</dbReference>
<reference evidence="1 2" key="1">
    <citation type="journal article" date="2018" name="Front. Microbiol.">
        <title>Genome Sequencing of Streptomyces atratus SCSIOZH16 and Activation Production of Nocardamine via Metabolic Engineering.</title>
        <authorList>
            <person name="Li Y."/>
            <person name="Zhang C."/>
            <person name="Liu C."/>
            <person name="Ju J."/>
            <person name="Ma J."/>
        </authorList>
    </citation>
    <scope>NUCLEOTIDE SEQUENCE [LARGE SCALE GENOMIC DNA]</scope>
    <source>
        <strain evidence="1 2">SCSIO_ZH16</strain>
    </source>
</reference>
<gene>
    <name evidence="1" type="ORF">C5746_35155</name>
</gene>
<dbReference type="KEGG" id="sata:C5746_35155"/>
<evidence type="ECO:0008006" key="3">
    <source>
        <dbReference type="Google" id="ProtNLM"/>
    </source>
</evidence>
<sequence>MAVMNRLSERTHRRRQSAHASAVLGWLFVLLAMVSCCSVTAPDSSAHRMAAPGSASHQSGTRTAATARAMTPVHAVVVRTVVADAPEGRGMGSSCHGTSEHATPVVLPGQSAPVALPGVTATAPVTPLTGAAAIRGPSNDAVREVDHLRLQVQRI</sequence>
<proteinExistence type="predicted"/>
<dbReference type="EMBL" id="CP027306">
    <property type="protein sequence ID" value="AXE81324.1"/>
    <property type="molecule type" value="Genomic_DNA"/>
</dbReference>
<evidence type="ECO:0000313" key="2">
    <source>
        <dbReference type="Proteomes" id="UP000252698"/>
    </source>
</evidence>
<dbReference type="AlphaFoldDB" id="A0A2Z5JM69"/>
<name>A0A2Z5JM69_STRAR</name>